<name>A0A4V6QM72_9LEPT</name>
<organism evidence="2 3">
    <name type="scientific">Leptospira ognonensis</name>
    <dbReference type="NCBI Taxonomy" id="2484945"/>
    <lineage>
        <taxon>Bacteria</taxon>
        <taxon>Pseudomonadati</taxon>
        <taxon>Spirochaetota</taxon>
        <taxon>Spirochaetia</taxon>
        <taxon>Leptospirales</taxon>
        <taxon>Leptospiraceae</taxon>
        <taxon>Leptospira</taxon>
    </lineage>
</organism>
<keyword evidence="1" id="KW-1133">Transmembrane helix</keyword>
<keyword evidence="3" id="KW-1185">Reference proteome</keyword>
<sequence length="345" mass="40700">MFQKKYLLYLSLVTLAIFFISILLYRNRDDANTKAYKNLLESNKTYANRELGELPANFEDIDFANLTPEQIARIMVEKYGKNIDNARVQIALLEELMKDLPKLFPENWVEKLHEILHLAFPDRALELFRMSEKLYSYNKFRENNMTRLGLMSDADRRKEMWKERYRLFGDKADDIWAMEKKMQNVSDVLKRIEESPVGNVDAKLNTFKSTLKENFGKELPQILNKRQQTLTEGFVMSVQKDLKIMSYDARKSTLRDIREAMGMDAAALNRWDALEDEREIRWQNQDKYIELRKQLLGKKTSLSPEQEKELDAARTKLFGEEAEIIKNEEASGYFRSPEERNYGIN</sequence>
<feature type="transmembrane region" description="Helical" evidence="1">
    <location>
        <begin position="6"/>
        <end position="25"/>
    </location>
</feature>
<comment type="caution">
    <text evidence="2">The sequence shown here is derived from an EMBL/GenBank/DDBJ whole genome shotgun (WGS) entry which is preliminary data.</text>
</comment>
<dbReference type="EMBL" id="RQGD01000020">
    <property type="protein sequence ID" value="TGL61305.1"/>
    <property type="molecule type" value="Genomic_DNA"/>
</dbReference>
<keyword evidence="1" id="KW-0812">Transmembrane</keyword>
<dbReference type="OrthoDB" id="318927at2"/>
<dbReference type="Proteomes" id="UP000297693">
    <property type="component" value="Unassembled WGS sequence"/>
</dbReference>
<evidence type="ECO:0008006" key="4">
    <source>
        <dbReference type="Google" id="ProtNLM"/>
    </source>
</evidence>
<evidence type="ECO:0000313" key="2">
    <source>
        <dbReference type="EMBL" id="TGL61305.1"/>
    </source>
</evidence>
<reference evidence="2" key="1">
    <citation type="journal article" date="2019" name="PLoS Negl. Trop. Dis.">
        <title>Revisiting the worldwide diversity of Leptospira species in the environment.</title>
        <authorList>
            <person name="Vincent A.T."/>
            <person name="Schiettekatte O."/>
            <person name="Bourhy P."/>
            <person name="Veyrier F.J."/>
            <person name="Picardeau M."/>
        </authorList>
    </citation>
    <scope>NUCLEOTIDE SEQUENCE [LARGE SCALE GENOMIC DNA]</scope>
    <source>
        <strain evidence="2">201702476</strain>
    </source>
</reference>
<evidence type="ECO:0000313" key="3">
    <source>
        <dbReference type="Proteomes" id="UP000297693"/>
    </source>
</evidence>
<protein>
    <recommendedName>
        <fullName evidence="4">Lipase modulator</fullName>
    </recommendedName>
</protein>
<accession>A0A4V6QM72</accession>
<keyword evidence="1" id="KW-0472">Membrane</keyword>
<evidence type="ECO:0000256" key="1">
    <source>
        <dbReference type="SAM" id="Phobius"/>
    </source>
</evidence>
<dbReference type="RefSeq" id="WP_135622945.1">
    <property type="nucleotide sequence ID" value="NZ_RQGD01000020.1"/>
</dbReference>
<proteinExistence type="predicted"/>
<gene>
    <name evidence="2" type="ORF">EHQ58_05885</name>
</gene>
<dbReference type="AlphaFoldDB" id="A0A4V6QM72"/>